<protein>
    <submittedName>
        <fullName evidence="1">Uncharacterized protein</fullName>
    </submittedName>
</protein>
<dbReference type="AlphaFoldDB" id="A0A9J6DAY8"/>
<gene>
    <name evidence="1" type="ORF">HPB51_018141</name>
</gene>
<sequence>MDGREAGTMWAVREADNRCLVFDHRRSRSPSVSIGSKLAEASTPSFVFLQALDEATGNSHAFERITKKMPKTLFKGCRSFGTSADASRASIIAALEEDPGAVSLTGKRLNQRVYRLRSLGHTCTAVAVYLEVHNEVVRCLIYPTGSSFFVWDGSAYDIFSLEMHAACTGSVVHPVDDRCLLSHHKAETESDHCHEQLTCRSFATAKRDQNSMFKALDKTSPFTEVERTHLLNMFSR</sequence>
<reference evidence="1" key="1">
    <citation type="journal article" date="2020" name="Cell">
        <title>Large-Scale Comparative Analyses of Tick Genomes Elucidate Their Genetic Diversity and Vector Capacities.</title>
        <authorList>
            <consortium name="Tick Genome and Microbiome Consortium (TIGMIC)"/>
            <person name="Jia N."/>
            <person name="Wang J."/>
            <person name="Shi W."/>
            <person name="Du L."/>
            <person name="Sun Y."/>
            <person name="Zhan W."/>
            <person name="Jiang J.F."/>
            <person name="Wang Q."/>
            <person name="Zhang B."/>
            <person name="Ji P."/>
            <person name="Bell-Sakyi L."/>
            <person name="Cui X.M."/>
            <person name="Yuan T.T."/>
            <person name="Jiang B.G."/>
            <person name="Yang W.F."/>
            <person name="Lam T.T."/>
            <person name="Chang Q.C."/>
            <person name="Ding S.J."/>
            <person name="Wang X.J."/>
            <person name="Zhu J.G."/>
            <person name="Ruan X.D."/>
            <person name="Zhao L."/>
            <person name="Wei J.T."/>
            <person name="Ye R.Z."/>
            <person name="Que T.C."/>
            <person name="Du C.H."/>
            <person name="Zhou Y.H."/>
            <person name="Cheng J.X."/>
            <person name="Dai P.F."/>
            <person name="Guo W.B."/>
            <person name="Han X.H."/>
            <person name="Huang E.J."/>
            <person name="Li L.F."/>
            <person name="Wei W."/>
            <person name="Gao Y.C."/>
            <person name="Liu J.Z."/>
            <person name="Shao H.Z."/>
            <person name="Wang X."/>
            <person name="Wang C.C."/>
            <person name="Yang T.C."/>
            <person name="Huo Q.B."/>
            <person name="Li W."/>
            <person name="Chen H.Y."/>
            <person name="Chen S.E."/>
            <person name="Zhou L.G."/>
            <person name="Ni X.B."/>
            <person name="Tian J.H."/>
            <person name="Sheng Y."/>
            <person name="Liu T."/>
            <person name="Pan Y.S."/>
            <person name="Xia L.Y."/>
            <person name="Li J."/>
            <person name="Zhao F."/>
            <person name="Cao W.C."/>
        </authorList>
    </citation>
    <scope>NUCLEOTIDE SEQUENCE</scope>
    <source>
        <strain evidence="1">Rmic-2018</strain>
    </source>
</reference>
<evidence type="ECO:0000313" key="1">
    <source>
        <dbReference type="EMBL" id="KAH8019200.1"/>
    </source>
</evidence>
<comment type="caution">
    <text evidence="1">The sequence shown here is derived from an EMBL/GenBank/DDBJ whole genome shotgun (WGS) entry which is preliminary data.</text>
</comment>
<dbReference type="EMBL" id="JABSTU010000010">
    <property type="protein sequence ID" value="KAH8019200.1"/>
    <property type="molecule type" value="Genomic_DNA"/>
</dbReference>
<organism evidence="1 2">
    <name type="scientific">Rhipicephalus microplus</name>
    <name type="common">Cattle tick</name>
    <name type="synonym">Boophilus microplus</name>
    <dbReference type="NCBI Taxonomy" id="6941"/>
    <lineage>
        <taxon>Eukaryota</taxon>
        <taxon>Metazoa</taxon>
        <taxon>Ecdysozoa</taxon>
        <taxon>Arthropoda</taxon>
        <taxon>Chelicerata</taxon>
        <taxon>Arachnida</taxon>
        <taxon>Acari</taxon>
        <taxon>Parasitiformes</taxon>
        <taxon>Ixodida</taxon>
        <taxon>Ixodoidea</taxon>
        <taxon>Ixodidae</taxon>
        <taxon>Rhipicephalinae</taxon>
        <taxon>Rhipicephalus</taxon>
        <taxon>Boophilus</taxon>
    </lineage>
</organism>
<evidence type="ECO:0000313" key="2">
    <source>
        <dbReference type="Proteomes" id="UP000821866"/>
    </source>
</evidence>
<reference evidence="1" key="2">
    <citation type="submission" date="2021-09" db="EMBL/GenBank/DDBJ databases">
        <authorList>
            <person name="Jia N."/>
            <person name="Wang J."/>
            <person name="Shi W."/>
            <person name="Du L."/>
            <person name="Sun Y."/>
            <person name="Zhan W."/>
            <person name="Jiang J."/>
            <person name="Wang Q."/>
            <person name="Zhang B."/>
            <person name="Ji P."/>
            <person name="Sakyi L.B."/>
            <person name="Cui X."/>
            <person name="Yuan T."/>
            <person name="Jiang B."/>
            <person name="Yang W."/>
            <person name="Lam T.T.-Y."/>
            <person name="Chang Q."/>
            <person name="Ding S."/>
            <person name="Wang X."/>
            <person name="Zhu J."/>
            <person name="Ruan X."/>
            <person name="Zhao L."/>
            <person name="Wei J."/>
            <person name="Que T."/>
            <person name="Du C."/>
            <person name="Cheng J."/>
            <person name="Dai P."/>
            <person name="Han X."/>
            <person name="Huang E."/>
            <person name="Gao Y."/>
            <person name="Liu J."/>
            <person name="Shao H."/>
            <person name="Ye R."/>
            <person name="Li L."/>
            <person name="Wei W."/>
            <person name="Wang X."/>
            <person name="Wang C."/>
            <person name="Huo Q."/>
            <person name="Li W."/>
            <person name="Guo W."/>
            <person name="Chen H."/>
            <person name="Chen S."/>
            <person name="Zhou L."/>
            <person name="Zhou L."/>
            <person name="Ni X."/>
            <person name="Tian J."/>
            <person name="Zhou Y."/>
            <person name="Sheng Y."/>
            <person name="Liu T."/>
            <person name="Pan Y."/>
            <person name="Xia L."/>
            <person name="Li J."/>
            <person name="Zhao F."/>
            <person name="Cao W."/>
        </authorList>
    </citation>
    <scope>NUCLEOTIDE SEQUENCE</scope>
    <source>
        <strain evidence="1">Rmic-2018</strain>
        <tissue evidence="1">Larvae</tissue>
    </source>
</reference>
<keyword evidence="2" id="KW-1185">Reference proteome</keyword>
<proteinExistence type="predicted"/>
<dbReference type="Proteomes" id="UP000821866">
    <property type="component" value="Chromosome 8"/>
</dbReference>
<name>A0A9J6DAY8_RHIMP</name>
<accession>A0A9J6DAY8</accession>